<evidence type="ECO:0000313" key="6">
    <source>
        <dbReference type="Proteomes" id="UP000826616"/>
    </source>
</evidence>
<dbReference type="GO" id="GO:1902201">
    <property type="term" value="P:negative regulation of bacterial-type flagellum-dependent cell motility"/>
    <property type="evidence" value="ECO:0007669"/>
    <property type="project" value="TreeGrafter"/>
</dbReference>
<sequence>MKQYTGRLLLSFLFLAHSLIWIYYLYIGNHSKKMDIFVMFVTYFSLVIFWYMGKKYDEYKFFSEKDYLTNSYNRRFLYKIFPKMVKKSRRSQEKINLFLLDVDNFKDINDTKGHKYGDLTLKSICASLVSKKGKGEVVVRWGGDEFVLLIPCTEKIESHKVIKRISNHIHPLSKKWGIDLSVSVGSAVYPDDGKSLDELIQKADQNMYHYKFQLKYGKSPLPL</sequence>
<organism evidence="4 5">
    <name type="scientific">Aneurinibacillus thermoaerophilus</name>
    <dbReference type="NCBI Taxonomy" id="143495"/>
    <lineage>
        <taxon>Bacteria</taxon>
        <taxon>Bacillati</taxon>
        <taxon>Bacillota</taxon>
        <taxon>Bacilli</taxon>
        <taxon>Bacillales</taxon>
        <taxon>Paenibacillaceae</taxon>
        <taxon>Aneurinibacillus group</taxon>
        <taxon>Aneurinibacillus</taxon>
    </lineage>
</organism>
<dbReference type="PANTHER" id="PTHR45138:SF6">
    <property type="entry name" value="DIGUANYLATE CYCLASE DGCN"/>
    <property type="match status" value="1"/>
</dbReference>
<dbReference type="SUPFAM" id="SSF55073">
    <property type="entry name" value="Nucleotide cyclase"/>
    <property type="match status" value="1"/>
</dbReference>
<feature type="domain" description="GGDEF" evidence="2">
    <location>
        <begin position="93"/>
        <end position="223"/>
    </location>
</feature>
<dbReference type="InterPro" id="IPR000160">
    <property type="entry name" value="GGDEF_dom"/>
</dbReference>
<dbReference type="Proteomes" id="UP000826616">
    <property type="component" value="Chromosome"/>
</dbReference>
<dbReference type="InterPro" id="IPR050469">
    <property type="entry name" value="Diguanylate_Cyclase"/>
</dbReference>
<dbReference type="OrthoDB" id="9759607at2"/>
<dbReference type="InterPro" id="IPR029787">
    <property type="entry name" value="Nucleotide_cyclase"/>
</dbReference>
<dbReference type="PROSITE" id="PS50887">
    <property type="entry name" value="GGDEF"/>
    <property type="match status" value="1"/>
</dbReference>
<dbReference type="SMART" id="SM00267">
    <property type="entry name" value="GGDEF"/>
    <property type="match status" value="1"/>
</dbReference>
<evidence type="ECO:0000313" key="5">
    <source>
        <dbReference type="Proteomes" id="UP000198956"/>
    </source>
</evidence>
<feature type="transmembrane region" description="Helical" evidence="1">
    <location>
        <begin position="36"/>
        <end position="53"/>
    </location>
</feature>
<dbReference type="Proteomes" id="UP000198956">
    <property type="component" value="Unassembled WGS sequence"/>
</dbReference>
<gene>
    <name evidence="3" type="ORF">K3F53_02730</name>
    <name evidence="4" type="ORF">SAMN04489735_103914</name>
</gene>
<dbReference type="Pfam" id="PF00990">
    <property type="entry name" value="GGDEF"/>
    <property type="match status" value="1"/>
</dbReference>
<keyword evidence="1" id="KW-0472">Membrane</keyword>
<dbReference type="AlphaFoldDB" id="A0A1G8E3N9"/>
<protein>
    <submittedName>
        <fullName evidence="4">Diguanylate cyclase (GGDEF) domain-containing protein</fullName>
    </submittedName>
    <submittedName>
        <fullName evidence="3">GGDEF domain-containing protein</fullName>
    </submittedName>
</protein>
<dbReference type="EMBL" id="CP080764">
    <property type="protein sequence ID" value="QYY43228.1"/>
    <property type="molecule type" value="Genomic_DNA"/>
</dbReference>
<dbReference type="NCBIfam" id="TIGR00254">
    <property type="entry name" value="GGDEF"/>
    <property type="match status" value="1"/>
</dbReference>
<keyword evidence="1" id="KW-1133">Transmembrane helix</keyword>
<dbReference type="GeneID" id="97140276"/>
<dbReference type="InterPro" id="IPR043128">
    <property type="entry name" value="Rev_trsase/Diguanyl_cyclase"/>
</dbReference>
<keyword evidence="1" id="KW-0812">Transmembrane</keyword>
<evidence type="ECO:0000313" key="4">
    <source>
        <dbReference type="EMBL" id="SDH64572.1"/>
    </source>
</evidence>
<dbReference type="GO" id="GO:0052621">
    <property type="term" value="F:diguanylate cyclase activity"/>
    <property type="evidence" value="ECO:0007669"/>
    <property type="project" value="TreeGrafter"/>
</dbReference>
<name>A0A1G8E3N9_ANETH</name>
<dbReference type="EMBL" id="FNDE01000039">
    <property type="protein sequence ID" value="SDH64572.1"/>
    <property type="molecule type" value="Genomic_DNA"/>
</dbReference>
<evidence type="ECO:0000313" key="3">
    <source>
        <dbReference type="EMBL" id="QYY43228.1"/>
    </source>
</evidence>
<evidence type="ECO:0000259" key="2">
    <source>
        <dbReference type="PROSITE" id="PS50887"/>
    </source>
</evidence>
<dbReference type="GO" id="GO:0043709">
    <property type="term" value="P:cell adhesion involved in single-species biofilm formation"/>
    <property type="evidence" value="ECO:0007669"/>
    <property type="project" value="TreeGrafter"/>
</dbReference>
<proteinExistence type="predicted"/>
<dbReference type="RefSeq" id="WP_057899921.1">
    <property type="nucleotide sequence ID" value="NZ_CP080764.1"/>
</dbReference>
<reference evidence="3 6" key="2">
    <citation type="submission" date="2021-08" db="EMBL/GenBank/DDBJ databases">
        <title>Complete genome sequence of the strain Aneurinibacillus thermoaerophilus CCM 8960.</title>
        <authorList>
            <person name="Musilova J."/>
            <person name="Kourilova X."/>
            <person name="Pernicova I."/>
            <person name="Bezdicek M."/>
            <person name="Lengerova M."/>
            <person name="Obruca S."/>
            <person name="Sedlar K."/>
        </authorList>
    </citation>
    <scope>NUCLEOTIDE SEQUENCE [LARGE SCALE GENOMIC DNA]</scope>
    <source>
        <strain evidence="3 6">CCM 8960</strain>
    </source>
</reference>
<keyword evidence="6" id="KW-1185">Reference proteome</keyword>
<feature type="transmembrane region" description="Helical" evidence="1">
    <location>
        <begin position="7"/>
        <end position="24"/>
    </location>
</feature>
<accession>A0A1G8E3N9</accession>
<dbReference type="GO" id="GO:0005886">
    <property type="term" value="C:plasma membrane"/>
    <property type="evidence" value="ECO:0007669"/>
    <property type="project" value="TreeGrafter"/>
</dbReference>
<dbReference type="Gene3D" id="3.30.70.270">
    <property type="match status" value="1"/>
</dbReference>
<dbReference type="CDD" id="cd01949">
    <property type="entry name" value="GGDEF"/>
    <property type="match status" value="1"/>
</dbReference>
<reference evidence="4 5" key="1">
    <citation type="submission" date="2016-10" db="EMBL/GenBank/DDBJ databases">
        <authorList>
            <person name="de Groot N.N."/>
        </authorList>
    </citation>
    <scope>NUCLEOTIDE SEQUENCE [LARGE SCALE GENOMIC DNA]</scope>
    <source>
        <strain evidence="4 5">L 420-91</strain>
    </source>
</reference>
<dbReference type="PANTHER" id="PTHR45138">
    <property type="entry name" value="REGULATORY COMPONENTS OF SENSORY TRANSDUCTION SYSTEM"/>
    <property type="match status" value="1"/>
</dbReference>
<evidence type="ECO:0000256" key="1">
    <source>
        <dbReference type="SAM" id="Phobius"/>
    </source>
</evidence>